<feature type="domain" description="Transposase IS4-like" evidence="1">
    <location>
        <begin position="12"/>
        <end position="72"/>
    </location>
</feature>
<dbReference type="Proteomes" id="UP001500253">
    <property type="component" value="Unassembled WGS sequence"/>
</dbReference>
<comment type="caution">
    <text evidence="2">The sequence shown here is derived from an EMBL/GenBank/DDBJ whole genome shotgun (WGS) entry which is preliminary data.</text>
</comment>
<dbReference type="EMBL" id="BAAASD010000026">
    <property type="protein sequence ID" value="GAA2356789.1"/>
    <property type="molecule type" value="Genomic_DNA"/>
</dbReference>
<keyword evidence="3" id="KW-1185">Reference proteome</keyword>
<dbReference type="PANTHER" id="PTHR30007">
    <property type="entry name" value="PHP DOMAIN PROTEIN"/>
    <property type="match status" value="1"/>
</dbReference>
<evidence type="ECO:0000259" key="1">
    <source>
        <dbReference type="Pfam" id="PF01609"/>
    </source>
</evidence>
<name>A0ABN3GNL1_9ACTN</name>
<dbReference type="Pfam" id="PF01609">
    <property type="entry name" value="DDE_Tnp_1"/>
    <property type="match status" value="1"/>
</dbReference>
<reference evidence="2 3" key="1">
    <citation type="journal article" date="2019" name="Int. J. Syst. Evol. Microbiol.">
        <title>The Global Catalogue of Microorganisms (GCM) 10K type strain sequencing project: providing services to taxonomists for standard genome sequencing and annotation.</title>
        <authorList>
            <consortium name="The Broad Institute Genomics Platform"/>
            <consortium name="The Broad Institute Genome Sequencing Center for Infectious Disease"/>
            <person name="Wu L."/>
            <person name="Ma J."/>
        </authorList>
    </citation>
    <scope>NUCLEOTIDE SEQUENCE [LARGE SCALE GENOMIC DNA]</scope>
    <source>
        <strain evidence="2 3">JCM 4316</strain>
    </source>
</reference>
<proteinExistence type="predicted"/>
<sequence length="102" mass="10955">MDAILYVDRTGGVDTLGLLLAVLVTAAGVSDNAGGIHVLSSIAADHPRITKAWVDNGYRTKVIDHGARLGIDVEVTRRDPAQKGFKVIPRRWPSTPSREIAP</sequence>
<evidence type="ECO:0000313" key="3">
    <source>
        <dbReference type="Proteomes" id="UP001500253"/>
    </source>
</evidence>
<evidence type="ECO:0000313" key="2">
    <source>
        <dbReference type="EMBL" id="GAA2356789.1"/>
    </source>
</evidence>
<dbReference type="InterPro" id="IPR002559">
    <property type="entry name" value="Transposase_11"/>
</dbReference>
<organism evidence="2 3">
    <name type="scientific">Streptomyces cuspidosporus</name>
    <dbReference type="NCBI Taxonomy" id="66882"/>
    <lineage>
        <taxon>Bacteria</taxon>
        <taxon>Bacillati</taxon>
        <taxon>Actinomycetota</taxon>
        <taxon>Actinomycetes</taxon>
        <taxon>Kitasatosporales</taxon>
        <taxon>Streptomycetaceae</taxon>
        <taxon>Streptomyces</taxon>
    </lineage>
</organism>
<gene>
    <name evidence="2" type="ORF">GCM10010246_52670</name>
</gene>
<accession>A0ABN3GNL1</accession>
<protein>
    <recommendedName>
        <fullName evidence="1">Transposase IS4-like domain-containing protein</fullName>
    </recommendedName>
</protein>
<dbReference type="PANTHER" id="PTHR30007:SF0">
    <property type="entry name" value="TRANSPOSASE"/>
    <property type="match status" value="1"/>
</dbReference>